<keyword evidence="3" id="KW-1185">Reference proteome</keyword>
<evidence type="ECO:0000313" key="2">
    <source>
        <dbReference type="EMBL" id="MBK3519983.1"/>
    </source>
</evidence>
<dbReference type="Proteomes" id="UP000605676">
    <property type="component" value="Unassembled WGS sequence"/>
</dbReference>
<reference evidence="2 3" key="1">
    <citation type="submission" date="2021-01" db="EMBL/GenBank/DDBJ databases">
        <title>Carboxyliciviraga sp.nov., isolated from coastal sediments.</title>
        <authorList>
            <person name="Lu D."/>
            <person name="Zhang T."/>
        </authorList>
    </citation>
    <scope>NUCLEOTIDE SEQUENCE [LARGE SCALE GENOMIC DNA]</scope>
    <source>
        <strain evidence="2 3">N1Y132</strain>
    </source>
</reference>
<gene>
    <name evidence="2" type="ORF">JIV24_21795</name>
</gene>
<dbReference type="RefSeq" id="WP_200467200.1">
    <property type="nucleotide sequence ID" value="NZ_JAENRR010000116.1"/>
</dbReference>
<organism evidence="2 3">
    <name type="scientific">Carboxylicivirga marina</name>
    <dbReference type="NCBI Taxonomy" id="2800988"/>
    <lineage>
        <taxon>Bacteria</taxon>
        <taxon>Pseudomonadati</taxon>
        <taxon>Bacteroidota</taxon>
        <taxon>Bacteroidia</taxon>
        <taxon>Marinilabiliales</taxon>
        <taxon>Marinilabiliaceae</taxon>
        <taxon>Carboxylicivirga</taxon>
    </lineage>
</organism>
<accession>A0ABS1HQN1</accession>
<name>A0ABS1HQN1_9BACT</name>
<comment type="caution">
    <text evidence="2">The sequence shown here is derived from an EMBL/GenBank/DDBJ whole genome shotgun (WGS) entry which is preliminary data.</text>
</comment>
<keyword evidence="1" id="KW-0812">Transmembrane</keyword>
<dbReference type="NCBIfam" id="NF041635">
    <property type="entry name" value="STM3941_fam"/>
    <property type="match status" value="1"/>
</dbReference>
<protein>
    <submittedName>
        <fullName evidence="2">Uncharacterized protein</fullName>
    </submittedName>
</protein>
<dbReference type="EMBL" id="JAENRR010000116">
    <property type="protein sequence ID" value="MBK3519983.1"/>
    <property type="molecule type" value="Genomic_DNA"/>
</dbReference>
<sequence>MDRIEIYTSKKKSILILIGSIIFVVGGILFVANPESFLTIRMQSPDIIRIIGVTSVLFFGLGIYVGIKRTIKSEIALIIDSNGLNVNPKKSLNEFIDWKDILGFKELKIHSQRILIIVVKNPEKWIEKETNTFRKKLMNFNLSNYDSPFNISAAGLDISFAELHEALNKYSKKDKNEVQHAANSA</sequence>
<keyword evidence="1" id="KW-0472">Membrane</keyword>
<evidence type="ECO:0000313" key="3">
    <source>
        <dbReference type="Proteomes" id="UP000605676"/>
    </source>
</evidence>
<feature type="transmembrane region" description="Helical" evidence="1">
    <location>
        <begin position="12"/>
        <end position="32"/>
    </location>
</feature>
<proteinExistence type="predicted"/>
<keyword evidence="1" id="KW-1133">Transmembrane helix</keyword>
<dbReference type="InterPro" id="IPR048136">
    <property type="entry name" value="STM3941-like"/>
</dbReference>
<evidence type="ECO:0000256" key="1">
    <source>
        <dbReference type="SAM" id="Phobius"/>
    </source>
</evidence>
<feature type="transmembrane region" description="Helical" evidence="1">
    <location>
        <begin position="47"/>
        <end position="67"/>
    </location>
</feature>